<feature type="transmembrane region" description="Helical" evidence="1">
    <location>
        <begin position="6"/>
        <end position="25"/>
    </location>
</feature>
<keyword evidence="1" id="KW-0812">Transmembrane</keyword>
<dbReference type="EMBL" id="VULO01000011">
    <property type="protein sequence ID" value="MSS84955.1"/>
    <property type="molecule type" value="Genomic_DNA"/>
</dbReference>
<evidence type="ECO:0000313" key="2">
    <source>
        <dbReference type="EMBL" id="MSS84955.1"/>
    </source>
</evidence>
<feature type="transmembrane region" description="Helical" evidence="1">
    <location>
        <begin position="99"/>
        <end position="123"/>
    </location>
</feature>
<dbReference type="RefSeq" id="WP_154545774.1">
    <property type="nucleotide sequence ID" value="NZ_VULO01000011.1"/>
</dbReference>
<name>A0A6N7W6Q9_9ACTO</name>
<organism evidence="2 3">
    <name type="scientific">Scrofimicrobium canadense</name>
    <dbReference type="NCBI Taxonomy" id="2652290"/>
    <lineage>
        <taxon>Bacteria</taxon>
        <taxon>Bacillati</taxon>
        <taxon>Actinomycetota</taxon>
        <taxon>Actinomycetes</taxon>
        <taxon>Actinomycetales</taxon>
        <taxon>Actinomycetaceae</taxon>
        <taxon>Scrofimicrobium</taxon>
    </lineage>
</organism>
<reference evidence="2 3" key="1">
    <citation type="submission" date="2019-08" db="EMBL/GenBank/DDBJ databases">
        <title>In-depth cultivation of the pig gut microbiome towards novel bacterial diversity and tailored functional studies.</title>
        <authorList>
            <person name="Wylensek D."/>
            <person name="Hitch T.C.A."/>
            <person name="Clavel T."/>
        </authorList>
    </citation>
    <scope>NUCLEOTIDE SEQUENCE [LARGE SCALE GENOMIC DNA]</scope>
    <source>
        <strain evidence="2 3">WB03_NA08</strain>
    </source>
</reference>
<comment type="caution">
    <text evidence="2">The sequence shown here is derived from an EMBL/GenBank/DDBJ whole genome shotgun (WGS) entry which is preliminary data.</text>
</comment>
<keyword evidence="3" id="KW-1185">Reference proteome</keyword>
<keyword evidence="1" id="KW-1133">Transmembrane helix</keyword>
<sequence>METAKSILEILVGLTPLILAAISSWRSVAGGGKKKREDKLLSEARVCLEEAQRLEVESKAAGINSEPFKGLATRYIDRYLTILRQYDKLRSAQGSIERLGRVLGCFSLVSFFFAFVIILVVRFVPFINEDQPKVLISLVWLFLLYSALFFVFFVVVQIWVLLMKDTVNDNHILLRNELLSEYQDILGYTSAKFRVRTDVKRYFLQSEEERIEARADYRRAMKEIRALRKRARGK</sequence>
<keyword evidence="1" id="KW-0472">Membrane</keyword>
<dbReference type="AlphaFoldDB" id="A0A6N7W6Q9"/>
<evidence type="ECO:0000256" key="1">
    <source>
        <dbReference type="SAM" id="Phobius"/>
    </source>
</evidence>
<protein>
    <submittedName>
        <fullName evidence="2">Uncharacterized protein</fullName>
    </submittedName>
</protein>
<evidence type="ECO:0000313" key="3">
    <source>
        <dbReference type="Proteomes" id="UP000470875"/>
    </source>
</evidence>
<proteinExistence type="predicted"/>
<gene>
    <name evidence="2" type="ORF">FYJ24_09305</name>
</gene>
<feature type="transmembrane region" description="Helical" evidence="1">
    <location>
        <begin position="135"/>
        <end position="162"/>
    </location>
</feature>
<dbReference type="Proteomes" id="UP000470875">
    <property type="component" value="Unassembled WGS sequence"/>
</dbReference>
<accession>A0A6N7W6Q9</accession>